<evidence type="ECO:0000256" key="3">
    <source>
        <dbReference type="ARBA" id="ARBA00022763"/>
    </source>
</evidence>
<dbReference type="Pfam" id="PF12253">
    <property type="entry name" value="CAF1A_dimeriz"/>
    <property type="match status" value="1"/>
</dbReference>
<gene>
    <name evidence="11" type="ORF">EK21DRAFT_118559</name>
</gene>
<feature type="compositionally biased region" description="Polar residues" evidence="7">
    <location>
        <begin position="60"/>
        <end position="78"/>
    </location>
</feature>
<evidence type="ECO:0000256" key="2">
    <source>
        <dbReference type="ARBA" id="ARBA00022705"/>
    </source>
</evidence>
<name>A0A9P4GXS6_9PLEO</name>
<dbReference type="InterPro" id="IPR022043">
    <property type="entry name" value="CAF1A_DD"/>
</dbReference>
<evidence type="ECO:0008006" key="13">
    <source>
        <dbReference type="Google" id="ProtNLM"/>
    </source>
</evidence>
<evidence type="ECO:0000313" key="12">
    <source>
        <dbReference type="Proteomes" id="UP000799777"/>
    </source>
</evidence>
<dbReference type="InterPro" id="IPR048800">
    <property type="entry name" value="Cac1-like_C"/>
</dbReference>
<dbReference type="GO" id="GO:0033186">
    <property type="term" value="C:CAF-1 complex"/>
    <property type="evidence" value="ECO:0007669"/>
    <property type="project" value="TreeGrafter"/>
</dbReference>
<dbReference type="GO" id="GO:0006281">
    <property type="term" value="P:DNA repair"/>
    <property type="evidence" value="ECO:0007669"/>
    <property type="project" value="UniProtKB-KW"/>
</dbReference>
<protein>
    <recommendedName>
        <fullName evidence="13">Chromatin assembly factor 1 subunit A</fullName>
    </recommendedName>
</protein>
<feature type="domain" description="Chromatin assembly factor 1 subunit A dimerization" evidence="9">
    <location>
        <begin position="348"/>
        <end position="422"/>
    </location>
</feature>
<evidence type="ECO:0000259" key="9">
    <source>
        <dbReference type="Pfam" id="PF12253"/>
    </source>
</evidence>
<evidence type="ECO:0000256" key="6">
    <source>
        <dbReference type="ARBA" id="ARBA00023242"/>
    </source>
</evidence>
<keyword evidence="12" id="KW-1185">Reference proteome</keyword>
<dbReference type="GO" id="GO:0006334">
    <property type="term" value="P:nucleosome assembly"/>
    <property type="evidence" value="ECO:0007669"/>
    <property type="project" value="TreeGrafter"/>
</dbReference>
<evidence type="ECO:0000313" key="11">
    <source>
        <dbReference type="EMBL" id="KAF2023649.1"/>
    </source>
</evidence>
<dbReference type="PANTHER" id="PTHR15272">
    <property type="entry name" value="CHROMATIN ASSEMBLY FACTOR 1 SUBUNIT A CAF-1 SUBUNIT A"/>
    <property type="match status" value="1"/>
</dbReference>
<comment type="subcellular location">
    <subcellularLocation>
        <location evidence="1">Nucleus</location>
    </subcellularLocation>
</comment>
<dbReference type="Pfam" id="PF21796">
    <property type="entry name" value="Cac1_C"/>
    <property type="match status" value="1"/>
</dbReference>
<feature type="compositionally biased region" description="Polar residues" evidence="7">
    <location>
        <begin position="23"/>
        <end position="51"/>
    </location>
</feature>
<feature type="compositionally biased region" description="Acidic residues" evidence="7">
    <location>
        <begin position="390"/>
        <end position="432"/>
    </location>
</feature>
<evidence type="ECO:0000256" key="4">
    <source>
        <dbReference type="ARBA" id="ARBA00023186"/>
    </source>
</evidence>
<proteinExistence type="predicted"/>
<feature type="region of interest" description="Disordered" evidence="7">
    <location>
        <begin position="186"/>
        <end position="209"/>
    </location>
</feature>
<dbReference type="GO" id="GO:0005634">
    <property type="term" value="C:nucleus"/>
    <property type="evidence" value="ECO:0007669"/>
    <property type="project" value="UniProtKB-SubCell"/>
</dbReference>
<keyword evidence="2" id="KW-0235">DNA replication</keyword>
<dbReference type="EMBL" id="ML978332">
    <property type="protein sequence ID" value="KAF2023649.1"/>
    <property type="molecule type" value="Genomic_DNA"/>
</dbReference>
<dbReference type="Pfam" id="PF11600">
    <property type="entry name" value="CAF1A_acidic"/>
    <property type="match status" value="1"/>
</dbReference>
<dbReference type="OrthoDB" id="79480at2759"/>
<feature type="domain" description="Chromatin assembly factor 1 p150 subunit acidic region" evidence="8">
    <location>
        <begin position="85"/>
        <end position="191"/>
    </location>
</feature>
<feature type="compositionally biased region" description="Basic and acidic residues" evidence="7">
    <location>
        <begin position="87"/>
        <end position="166"/>
    </location>
</feature>
<dbReference type="Proteomes" id="UP000799777">
    <property type="component" value="Unassembled WGS sequence"/>
</dbReference>
<dbReference type="PANTHER" id="PTHR15272:SF0">
    <property type="entry name" value="CHROMATIN ASSEMBLY FACTOR 1 SUBUNIT A"/>
    <property type="match status" value="1"/>
</dbReference>
<feature type="region of interest" description="Disordered" evidence="7">
    <location>
        <begin position="371"/>
        <end position="432"/>
    </location>
</feature>
<organism evidence="11 12">
    <name type="scientific">Setomelanomma holmii</name>
    <dbReference type="NCBI Taxonomy" id="210430"/>
    <lineage>
        <taxon>Eukaryota</taxon>
        <taxon>Fungi</taxon>
        <taxon>Dikarya</taxon>
        <taxon>Ascomycota</taxon>
        <taxon>Pezizomycotina</taxon>
        <taxon>Dothideomycetes</taxon>
        <taxon>Pleosporomycetidae</taxon>
        <taxon>Pleosporales</taxon>
        <taxon>Pleosporineae</taxon>
        <taxon>Phaeosphaeriaceae</taxon>
        <taxon>Setomelanomma</taxon>
    </lineage>
</organism>
<evidence type="ECO:0000259" key="10">
    <source>
        <dbReference type="Pfam" id="PF21796"/>
    </source>
</evidence>
<dbReference type="AlphaFoldDB" id="A0A9P4GXS6"/>
<dbReference type="GO" id="GO:0006260">
    <property type="term" value="P:DNA replication"/>
    <property type="evidence" value="ECO:0007669"/>
    <property type="project" value="UniProtKB-KW"/>
</dbReference>
<dbReference type="InterPro" id="IPR021644">
    <property type="entry name" value="CAF-1_p150_acidic"/>
</dbReference>
<evidence type="ECO:0000256" key="7">
    <source>
        <dbReference type="SAM" id="MobiDB-lite"/>
    </source>
</evidence>
<evidence type="ECO:0000256" key="1">
    <source>
        <dbReference type="ARBA" id="ARBA00004123"/>
    </source>
</evidence>
<sequence length="624" mass="69066">MADPSTLPPASQKRPLEDDVEPSVSTPTKAIRSEASSPLSVLSVRTPSPIKQNAAPETIAPSSSIVSSLQLAPNSSSKPPAKRRKLTPQEKEDQRLEKEAKANALAEKKAQKEAEDKLKAEQKAQKEEERRLKDEEKQKKIEEREEKRRQKEEEQRQKEEEKAKKERASLLQLLKSMRLGAFFAKPKSTGVSPGKVSVESSQNPHAPAASLLAPPTVAATNSAPPSPQKNIVKNAHSDYERYFFPFNLLPHTILAPTNVFMDNAAKMQAAQSRLDNLISREDINMESISIQSLTALLPSAGGRGAKSPTVGDVIECVNGSSDQPIDLTVDDISKTRRPLDMLRQMSMKYIHFGEDVRPPYYGTYTQSYTDSQASRLARNPVSRLRQDTNYDYDSEAEWDEPEEGEDLDSEGDDDENEDIEDDMEGFLDDEEDPQLKRRLISGDLQPISTGLCWQDDYGISRLNDSSGAICTDFRDFSMGFLLHPQPHSIDPFSTAYWAPDPALTASTASTTAREAFSNGTMNPPRAPLAQRTMNGLLNTLNTPQQPSSGTASKPVKAKRMIPSEHLPAFKAEIEGKDLTKIGMVEALKKMFPKIPKDAITNTLSVVAARVGPTEKEKRWVLINS</sequence>
<keyword evidence="5" id="KW-0234">DNA repair</keyword>
<evidence type="ECO:0000259" key="8">
    <source>
        <dbReference type="Pfam" id="PF11600"/>
    </source>
</evidence>
<keyword evidence="4" id="KW-0143">Chaperone</keyword>
<reference evidence="11" key="1">
    <citation type="journal article" date="2020" name="Stud. Mycol.">
        <title>101 Dothideomycetes genomes: a test case for predicting lifestyles and emergence of pathogens.</title>
        <authorList>
            <person name="Haridas S."/>
            <person name="Albert R."/>
            <person name="Binder M."/>
            <person name="Bloem J."/>
            <person name="Labutti K."/>
            <person name="Salamov A."/>
            <person name="Andreopoulos B."/>
            <person name="Baker S."/>
            <person name="Barry K."/>
            <person name="Bills G."/>
            <person name="Bluhm B."/>
            <person name="Cannon C."/>
            <person name="Castanera R."/>
            <person name="Culley D."/>
            <person name="Daum C."/>
            <person name="Ezra D."/>
            <person name="Gonzalez J."/>
            <person name="Henrissat B."/>
            <person name="Kuo A."/>
            <person name="Liang C."/>
            <person name="Lipzen A."/>
            <person name="Lutzoni F."/>
            <person name="Magnuson J."/>
            <person name="Mondo S."/>
            <person name="Nolan M."/>
            <person name="Ohm R."/>
            <person name="Pangilinan J."/>
            <person name="Park H.-J."/>
            <person name="Ramirez L."/>
            <person name="Alfaro M."/>
            <person name="Sun H."/>
            <person name="Tritt A."/>
            <person name="Yoshinaga Y."/>
            <person name="Zwiers L.-H."/>
            <person name="Turgeon B."/>
            <person name="Goodwin S."/>
            <person name="Spatafora J."/>
            <person name="Crous P."/>
            <person name="Grigoriev I."/>
        </authorList>
    </citation>
    <scope>NUCLEOTIDE SEQUENCE</scope>
    <source>
        <strain evidence="11">CBS 110217</strain>
    </source>
</reference>
<feature type="region of interest" description="Disordered" evidence="7">
    <location>
        <begin position="1"/>
        <end position="166"/>
    </location>
</feature>
<feature type="domain" description="Chromatin assembly factor 1 subunit Cac1-like C-terminal" evidence="10">
    <location>
        <begin position="566"/>
        <end position="621"/>
    </location>
</feature>
<comment type="caution">
    <text evidence="11">The sequence shown here is derived from an EMBL/GenBank/DDBJ whole genome shotgun (WGS) entry which is preliminary data.</text>
</comment>
<keyword evidence="6" id="KW-0539">Nucleus</keyword>
<keyword evidence="3" id="KW-0227">DNA damage</keyword>
<evidence type="ECO:0000256" key="5">
    <source>
        <dbReference type="ARBA" id="ARBA00023204"/>
    </source>
</evidence>
<accession>A0A9P4GXS6</accession>